<evidence type="ECO:0000256" key="1">
    <source>
        <dbReference type="ARBA" id="ARBA00022450"/>
    </source>
</evidence>
<keyword evidence="6" id="KW-1185">Reference proteome</keyword>
<evidence type="ECO:0000313" key="5">
    <source>
        <dbReference type="EMBL" id="MDO3640354.1"/>
    </source>
</evidence>
<dbReference type="Gene3D" id="3.40.50.720">
    <property type="entry name" value="NAD(P)-binding Rossmann-like Domain"/>
    <property type="match status" value="1"/>
</dbReference>
<dbReference type="Pfam" id="PF08659">
    <property type="entry name" value="KR"/>
    <property type="match status" value="1"/>
</dbReference>
<dbReference type="InterPro" id="IPR013968">
    <property type="entry name" value="PKS_KR"/>
</dbReference>
<evidence type="ECO:0000313" key="6">
    <source>
        <dbReference type="Proteomes" id="UP001168823"/>
    </source>
</evidence>
<dbReference type="PANTHER" id="PTHR43775">
    <property type="entry name" value="FATTY ACID SYNTHASE"/>
    <property type="match status" value="1"/>
</dbReference>
<evidence type="ECO:0000256" key="2">
    <source>
        <dbReference type="ARBA" id="ARBA00022553"/>
    </source>
</evidence>
<accession>A0ABT8URC2</accession>
<organism evidence="5 6">
    <name type="scientific">Mycolicibacterium arseniciresistens</name>
    <dbReference type="NCBI Taxonomy" id="3062257"/>
    <lineage>
        <taxon>Bacteria</taxon>
        <taxon>Bacillati</taxon>
        <taxon>Actinomycetota</taxon>
        <taxon>Actinomycetes</taxon>
        <taxon>Mycobacteriales</taxon>
        <taxon>Mycobacteriaceae</taxon>
        <taxon>Mycolicibacterium</taxon>
    </lineage>
</organism>
<dbReference type="InterPro" id="IPR036291">
    <property type="entry name" value="NAD(P)-bd_dom_sf"/>
</dbReference>
<evidence type="ECO:0000256" key="3">
    <source>
        <dbReference type="ARBA" id="ARBA00023268"/>
    </source>
</evidence>
<name>A0ABT8URC2_9MYCO</name>
<dbReference type="InterPro" id="IPR050091">
    <property type="entry name" value="PKS_NRPS_Biosynth_Enz"/>
</dbReference>
<keyword evidence="2" id="KW-0597">Phosphoprotein</keyword>
<reference evidence="5" key="1">
    <citation type="submission" date="2023-07" db="EMBL/GenBank/DDBJ databases">
        <title>Mycolicibacterium sp. nov., a novel bacterial species.</title>
        <authorList>
            <person name="Cao Y."/>
        </authorList>
    </citation>
    <scope>NUCLEOTIDE SEQUENCE</scope>
    <source>
        <strain evidence="5">KC 300</strain>
    </source>
</reference>
<dbReference type="Proteomes" id="UP001168823">
    <property type="component" value="Unassembled WGS sequence"/>
</dbReference>
<proteinExistence type="predicted"/>
<dbReference type="EMBL" id="JAUMSQ010000601">
    <property type="protein sequence ID" value="MDO3640354.1"/>
    <property type="molecule type" value="Genomic_DNA"/>
</dbReference>
<dbReference type="RefSeq" id="WP_302917180.1">
    <property type="nucleotide sequence ID" value="NZ_JAUMSQ010000601.1"/>
</dbReference>
<evidence type="ECO:0000259" key="4">
    <source>
        <dbReference type="Pfam" id="PF08659"/>
    </source>
</evidence>
<keyword evidence="3" id="KW-0511">Multifunctional enzyme</keyword>
<feature type="domain" description="Ketoreductase (KR)" evidence="4">
    <location>
        <begin position="32"/>
        <end position="103"/>
    </location>
</feature>
<protein>
    <submittedName>
        <fullName evidence="5">KR domain-containing protein</fullName>
    </submittedName>
</protein>
<feature type="non-terminal residue" evidence="5">
    <location>
        <position position="104"/>
    </location>
</feature>
<gene>
    <name evidence="5" type="ORF">Q2100_31730</name>
</gene>
<sequence length="104" mass="10476">GVVVVRDGAALAARLAPAGARTAAPMECSPAGSYLITGGTGALGLRMAQRLADLGARRLVLLSRSGLPERSAWGEHADSEAVRGVRALEDRGLSVTVAALDVGA</sequence>
<dbReference type="SUPFAM" id="SSF51735">
    <property type="entry name" value="NAD(P)-binding Rossmann-fold domains"/>
    <property type="match status" value="1"/>
</dbReference>
<keyword evidence="1" id="KW-0596">Phosphopantetheine</keyword>
<comment type="caution">
    <text evidence="5">The sequence shown here is derived from an EMBL/GenBank/DDBJ whole genome shotgun (WGS) entry which is preliminary data.</text>
</comment>
<feature type="non-terminal residue" evidence="5">
    <location>
        <position position="1"/>
    </location>
</feature>
<dbReference type="PANTHER" id="PTHR43775:SF37">
    <property type="entry name" value="SI:DKEY-61P9.11"/>
    <property type="match status" value="1"/>
</dbReference>